<sequence length="111" mass="11911">MHERRGAGSRYNGGGENLGHDGSSPGGLAIVVILQGESWEWGSGNLIDGSALASYGHVMVITLNYRLGVLEYFYASPMYYAGTNSNFSPATPGFHFLWDSLGERIESGSYG</sequence>
<dbReference type="Gene3D" id="3.40.50.1820">
    <property type="entry name" value="alpha/beta hydrolase"/>
    <property type="match status" value="1"/>
</dbReference>
<evidence type="ECO:0000313" key="6">
    <source>
        <dbReference type="Proteomes" id="UP000094527"/>
    </source>
</evidence>
<evidence type="ECO:0000256" key="3">
    <source>
        <dbReference type="SAM" id="MobiDB-lite"/>
    </source>
</evidence>
<gene>
    <name evidence="5" type="ORF">Ocin01_16236</name>
</gene>
<dbReference type="EMBL" id="LJIJ01001963">
    <property type="protein sequence ID" value="ODM90445.1"/>
    <property type="molecule type" value="Genomic_DNA"/>
</dbReference>
<name>A0A1D2MBT6_ORCCI</name>
<accession>A0A1D2MBT6</accession>
<dbReference type="OrthoDB" id="3200163at2759"/>
<protein>
    <submittedName>
        <fullName evidence="5">Neuroligin-3</fullName>
    </submittedName>
</protein>
<dbReference type="InterPro" id="IPR029058">
    <property type="entry name" value="AB_hydrolase_fold"/>
</dbReference>
<dbReference type="SUPFAM" id="SSF53474">
    <property type="entry name" value="alpha/beta-Hydrolases"/>
    <property type="match status" value="1"/>
</dbReference>
<dbReference type="STRING" id="48709.A0A1D2MBT6"/>
<organism evidence="5 6">
    <name type="scientific">Orchesella cincta</name>
    <name type="common">Springtail</name>
    <name type="synonym">Podura cincta</name>
    <dbReference type="NCBI Taxonomy" id="48709"/>
    <lineage>
        <taxon>Eukaryota</taxon>
        <taxon>Metazoa</taxon>
        <taxon>Ecdysozoa</taxon>
        <taxon>Arthropoda</taxon>
        <taxon>Hexapoda</taxon>
        <taxon>Collembola</taxon>
        <taxon>Entomobryomorpha</taxon>
        <taxon>Entomobryoidea</taxon>
        <taxon>Orchesellidae</taxon>
        <taxon>Orchesellinae</taxon>
        <taxon>Orchesella</taxon>
    </lineage>
</organism>
<evidence type="ECO:0000259" key="4">
    <source>
        <dbReference type="Pfam" id="PF00135"/>
    </source>
</evidence>
<evidence type="ECO:0000256" key="2">
    <source>
        <dbReference type="ARBA" id="ARBA00023180"/>
    </source>
</evidence>
<evidence type="ECO:0000313" key="5">
    <source>
        <dbReference type="EMBL" id="ODM90445.1"/>
    </source>
</evidence>
<dbReference type="PANTHER" id="PTHR43903">
    <property type="entry name" value="NEUROLIGIN"/>
    <property type="match status" value="1"/>
</dbReference>
<dbReference type="Pfam" id="PF00135">
    <property type="entry name" value="COesterase"/>
    <property type="match status" value="1"/>
</dbReference>
<reference evidence="5 6" key="1">
    <citation type="journal article" date="2016" name="Genome Biol. Evol.">
        <title>Gene Family Evolution Reflects Adaptation to Soil Environmental Stressors in the Genome of the Collembolan Orchesella cincta.</title>
        <authorList>
            <person name="Faddeeva-Vakhrusheva A."/>
            <person name="Derks M.F."/>
            <person name="Anvar S.Y."/>
            <person name="Agamennone V."/>
            <person name="Suring W."/>
            <person name="Smit S."/>
            <person name="van Straalen N.M."/>
            <person name="Roelofs D."/>
        </authorList>
    </citation>
    <scope>NUCLEOTIDE SEQUENCE [LARGE SCALE GENOMIC DNA]</scope>
    <source>
        <tissue evidence="5">Mixed pool</tissue>
    </source>
</reference>
<feature type="region of interest" description="Disordered" evidence="3">
    <location>
        <begin position="1"/>
        <end position="23"/>
    </location>
</feature>
<dbReference type="Proteomes" id="UP000094527">
    <property type="component" value="Unassembled WGS sequence"/>
</dbReference>
<proteinExistence type="inferred from homology"/>
<evidence type="ECO:0000256" key="1">
    <source>
        <dbReference type="ARBA" id="ARBA00005964"/>
    </source>
</evidence>
<comment type="similarity">
    <text evidence="1">Belongs to the type-B carboxylesterase/lipase family.</text>
</comment>
<dbReference type="InterPro" id="IPR002018">
    <property type="entry name" value="CarbesteraseB"/>
</dbReference>
<keyword evidence="2" id="KW-0325">Glycoprotein</keyword>
<dbReference type="AlphaFoldDB" id="A0A1D2MBT6"/>
<feature type="domain" description="Carboxylesterase type B" evidence="4">
    <location>
        <begin position="26"/>
        <end position="73"/>
    </location>
</feature>
<comment type="caution">
    <text evidence="5">The sequence shown here is derived from an EMBL/GenBank/DDBJ whole genome shotgun (WGS) entry which is preliminary data.</text>
</comment>
<dbReference type="InterPro" id="IPR051093">
    <property type="entry name" value="Neuroligin/BSAL"/>
</dbReference>
<keyword evidence="6" id="KW-1185">Reference proteome</keyword>